<name>A0A517TD29_9PLAN</name>
<organism evidence="7 8">
    <name type="scientific">Calycomorphotria hydatis</name>
    <dbReference type="NCBI Taxonomy" id="2528027"/>
    <lineage>
        <taxon>Bacteria</taxon>
        <taxon>Pseudomonadati</taxon>
        <taxon>Planctomycetota</taxon>
        <taxon>Planctomycetia</taxon>
        <taxon>Planctomycetales</taxon>
        <taxon>Planctomycetaceae</taxon>
        <taxon>Calycomorphotria</taxon>
    </lineage>
</organism>
<dbReference type="GO" id="GO:0005737">
    <property type="term" value="C:cytoplasm"/>
    <property type="evidence" value="ECO:0007669"/>
    <property type="project" value="UniProtKB-SubCell"/>
</dbReference>
<evidence type="ECO:0000256" key="2">
    <source>
        <dbReference type="ARBA" id="ARBA00022741"/>
    </source>
</evidence>
<keyword evidence="5" id="KW-0963">Cytoplasm</keyword>
<comment type="similarity">
    <text evidence="1 5">Belongs to the CoaE family.</text>
</comment>
<dbReference type="Gene3D" id="3.40.50.300">
    <property type="entry name" value="P-loop containing nucleotide triphosphate hydrolases"/>
    <property type="match status" value="1"/>
</dbReference>
<dbReference type="HAMAP" id="MF_00376">
    <property type="entry name" value="Dephospho_CoA_kinase"/>
    <property type="match status" value="1"/>
</dbReference>
<evidence type="ECO:0000256" key="6">
    <source>
        <dbReference type="NCBIfam" id="TIGR00152"/>
    </source>
</evidence>
<comment type="catalytic activity">
    <reaction evidence="5">
        <text>3'-dephospho-CoA + ATP = ADP + CoA + H(+)</text>
        <dbReference type="Rhea" id="RHEA:18245"/>
        <dbReference type="ChEBI" id="CHEBI:15378"/>
        <dbReference type="ChEBI" id="CHEBI:30616"/>
        <dbReference type="ChEBI" id="CHEBI:57287"/>
        <dbReference type="ChEBI" id="CHEBI:57328"/>
        <dbReference type="ChEBI" id="CHEBI:456216"/>
        <dbReference type="EC" id="2.7.1.24"/>
    </reaction>
</comment>
<evidence type="ECO:0000256" key="1">
    <source>
        <dbReference type="ARBA" id="ARBA00009018"/>
    </source>
</evidence>
<dbReference type="SUPFAM" id="SSF52540">
    <property type="entry name" value="P-loop containing nucleoside triphosphate hydrolases"/>
    <property type="match status" value="1"/>
</dbReference>
<proteinExistence type="inferred from homology"/>
<dbReference type="PANTHER" id="PTHR10695:SF46">
    <property type="entry name" value="BIFUNCTIONAL COENZYME A SYNTHASE-RELATED"/>
    <property type="match status" value="1"/>
</dbReference>
<dbReference type="RefSeq" id="WP_145265255.1">
    <property type="nucleotide sequence ID" value="NZ_CP036316.1"/>
</dbReference>
<evidence type="ECO:0000256" key="4">
    <source>
        <dbReference type="ARBA" id="ARBA00022993"/>
    </source>
</evidence>
<dbReference type="OrthoDB" id="9812943at2"/>
<feature type="binding site" evidence="5">
    <location>
        <begin position="17"/>
        <end position="22"/>
    </location>
    <ligand>
        <name>ATP</name>
        <dbReference type="ChEBI" id="CHEBI:30616"/>
    </ligand>
</feature>
<evidence type="ECO:0000256" key="3">
    <source>
        <dbReference type="ARBA" id="ARBA00022840"/>
    </source>
</evidence>
<evidence type="ECO:0000313" key="7">
    <source>
        <dbReference type="EMBL" id="QDT66283.1"/>
    </source>
</evidence>
<keyword evidence="2 5" id="KW-0547">Nucleotide-binding</keyword>
<dbReference type="GO" id="GO:0004140">
    <property type="term" value="F:dephospho-CoA kinase activity"/>
    <property type="evidence" value="ECO:0007669"/>
    <property type="project" value="UniProtKB-UniRule"/>
</dbReference>
<comment type="function">
    <text evidence="5">Catalyzes the phosphorylation of the 3'-hydroxyl group of dephosphocoenzyme A to form coenzyme A.</text>
</comment>
<dbReference type="Proteomes" id="UP000319976">
    <property type="component" value="Chromosome"/>
</dbReference>
<dbReference type="EC" id="2.7.1.24" evidence="5 6"/>
<reference evidence="7 8" key="1">
    <citation type="submission" date="2019-02" db="EMBL/GenBank/DDBJ databases">
        <title>Deep-cultivation of Planctomycetes and their phenomic and genomic characterization uncovers novel biology.</title>
        <authorList>
            <person name="Wiegand S."/>
            <person name="Jogler M."/>
            <person name="Boedeker C."/>
            <person name="Pinto D."/>
            <person name="Vollmers J."/>
            <person name="Rivas-Marin E."/>
            <person name="Kohn T."/>
            <person name="Peeters S.H."/>
            <person name="Heuer A."/>
            <person name="Rast P."/>
            <person name="Oberbeckmann S."/>
            <person name="Bunk B."/>
            <person name="Jeske O."/>
            <person name="Meyerdierks A."/>
            <person name="Storesund J.E."/>
            <person name="Kallscheuer N."/>
            <person name="Luecker S."/>
            <person name="Lage O.M."/>
            <person name="Pohl T."/>
            <person name="Merkel B.J."/>
            <person name="Hornburger P."/>
            <person name="Mueller R.-W."/>
            <person name="Bruemmer F."/>
            <person name="Labrenz M."/>
            <person name="Spormann A.M."/>
            <person name="Op den Camp H."/>
            <person name="Overmann J."/>
            <person name="Amann R."/>
            <person name="Jetten M.S.M."/>
            <person name="Mascher T."/>
            <person name="Medema M.H."/>
            <person name="Devos D.P."/>
            <person name="Kaster A.-K."/>
            <person name="Ovreas L."/>
            <person name="Rohde M."/>
            <person name="Galperin M.Y."/>
            <person name="Jogler C."/>
        </authorList>
    </citation>
    <scope>NUCLEOTIDE SEQUENCE [LARGE SCALE GENOMIC DNA]</scope>
    <source>
        <strain evidence="7 8">V22</strain>
    </source>
</reference>
<dbReference type="Pfam" id="PF01121">
    <property type="entry name" value="CoaE"/>
    <property type="match status" value="1"/>
</dbReference>
<accession>A0A517TD29</accession>
<keyword evidence="5 7" id="KW-0418">Kinase</keyword>
<sequence length="208" mass="23531">MPDTDQPFVIGIVGGVAAGKSTVARRLAEKHHLPWIDADQIGHQVLTMDVTKNAIRKRFGDDVFDSDGQIDRTSLGRAVFGPSANPQDRLDLEAITHPHIRQEITRQITDYRNSPNRPRAVLLDAAVMLETGWSHVCDAVLFLEVSDEIRRDRAVNNRGWKPEKWAQREAHQWEIDRKRAAADFIVNNDGSLPETINNIEQQLGWSKN</sequence>
<dbReference type="UniPathway" id="UPA00241">
    <property type="reaction ID" value="UER00356"/>
</dbReference>
<keyword evidence="4 5" id="KW-0173">Coenzyme A biosynthesis</keyword>
<dbReference type="PANTHER" id="PTHR10695">
    <property type="entry name" value="DEPHOSPHO-COA KINASE-RELATED"/>
    <property type="match status" value="1"/>
</dbReference>
<dbReference type="KEGG" id="chya:V22_35480"/>
<keyword evidence="5 7" id="KW-0808">Transferase</keyword>
<evidence type="ECO:0000256" key="5">
    <source>
        <dbReference type="HAMAP-Rule" id="MF_00376"/>
    </source>
</evidence>
<gene>
    <name evidence="5 7" type="primary">coaE</name>
    <name evidence="7" type="ORF">V22_35480</name>
</gene>
<dbReference type="GO" id="GO:0005524">
    <property type="term" value="F:ATP binding"/>
    <property type="evidence" value="ECO:0007669"/>
    <property type="project" value="UniProtKB-UniRule"/>
</dbReference>
<dbReference type="GO" id="GO:0015937">
    <property type="term" value="P:coenzyme A biosynthetic process"/>
    <property type="evidence" value="ECO:0007669"/>
    <property type="project" value="UniProtKB-UniRule"/>
</dbReference>
<comment type="subcellular location">
    <subcellularLocation>
        <location evidence="5">Cytoplasm</location>
    </subcellularLocation>
</comment>
<dbReference type="CDD" id="cd02022">
    <property type="entry name" value="DPCK"/>
    <property type="match status" value="1"/>
</dbReference>
<dbReference type="EMBL" id="CP036316">
    <property type="protein sequence ID" value="QDT66283.1"/>
    <property type="molecule type" value="Genomic_DNA"/>
</dbReference>
<dbReference type="AlphaFoldDB" id="A0A517TD29"/>
<keyword evidence="3 5" id="KW-0067">ATP-binding</keyword>
<dbReference type="InterPro" id="IPR001977">
    <property type="entry name" value="Depp_CoAkinase"/>
</dbReference>
<evidence type="ECO:0000313" key="8">
    <source>
        <dbReference type="Proteomes" id="UP000319976"/>
    </source>
</evidence>
<dbReference type="PROSITE" id="PS51219">
    <property type="entry name" value="DPCK"/>
    <property type="match status" value="1"/>
</dbReference>
<comment type="pathway">
    <text evidence="5">Cofactor biosynthesis; coenzyme A biosynthesis; CoA from (R)-pantothenate: step 5/5.</text>
</comment>
<protein>
    <recommendedName>
        <fullName evidence="5 6">Dephospho-CoA kinase</fullName>
        <ecNumber evidence="5 6">2.7.1.24</ecNumber>
    </recommendedName>
    <alternativeName>
        <fullName evidence="5">Dephosphocoenzyme A kinase</fullName>
    </alternativeName>
</protein>
<dbReference type="NCBIfam" id="TIGR00152">
    <property type="entry name" value="dephospho-CoA kinase"/>
    <property type="match status" value="1"/>
</dbReference>
<dbReference type="InterPro" id="IPR027417">
    <property type="entry name" value="P-loop_NTPase"/>
</dbReference>
<keyword evidence="8" id="KW-1185">Reference proteome</keyword>